<dbReference type="Pfam" id="PF04982">
    <property type="entry name" value="TM_HPP"/>
    <property type="match status" value="1"/>
</dbReference>
<keyword evidence="1" id="KW-0472">Membrane</keyword>
<feature type="transmembrane region" description="Helical" evidence="1">
    <location>
        <begin position="131"/>
        <end position="150"/>
    </location>
</feature>
<evidence type="ECO:0000259" key="2">
    <source>
        <dbReference type="Pfam" id="PF04982"/>
    </source>
</evidence>
<organism evidence="3 4">
    <name type="scientific">Sulfuritalea hydrogenivorans sk43H</name>
    <dbReference type="NCBI Taxonomy" id="1223802"/>
    <lineage>
        <taxon>Bacteria</taxon>
        <taxon>Pseudomonadati</taxon>
        <taxon>Pseudomonadota</taxon>
        <taxon>Betaproteobacteria</taxon>
        <taxon>Nitrosomonadales</taxon>
        <taxon>Sterolibacteriaceae</taxon>
        <taxon>Sulfuritalea</taxon>
    </lineage>
</organism>
<feature type="transmembrane region" description="Helical" evidence="1">
    <location>
        <begin position="29"/>
        <end position="49"/>
    </location>
</feature>
<dbReference type="AlphaFoldDB" id="W0SBA1"/>
<dbReference type="RefSeq" id="WP_231851075.1">
    <property type="nucleotide sequence ID" value="NZ_AP012547.1"/>
</dbReference>
<feature type="domain" description="HPP transmembrane region" evidence="2">
    <location>
        <begin position="23"/>
        <end position="179"/>
    </location>
</feature>
<reference evidence="3 4" key="1">
    <citation type="journal article" date="2014" name="Syst. Appl. Microbiol.">
        <title>Complete genomes of freshwater sulfur oxidizers Sulfuricella denitrificans skB26 and Sulfuritalea hydrogenivorans sk43H: genetic insights into the sulfur oxidation pathway of betaproteobacteria.</title>
        <authorList>
            <person name="Watanabe T."/>
            <person name="Kojima H."/>
            <person name="Fukui M."/>
        </authorList>
    </citation>
    <scope>NUCLEOTIDE SEQUENCE [LARGE SCALE GENOMIC DNA]</scope>
    <source>
        <strain evidence="3">DSM22779</strain>
    </source>
</reference>
<evidence type="ECO:0000313" key="4">
    <source>
        <dbReference type="Proteomes" id="UP000031637"/>
    </source>
</evidence>
<keyword evidence="1" id="KW-1133">Transmembrane helix</keyword>
<dbReference type="STRING" id="1223802.SUTH_00207"/>
<evidence type="ECO:0000313" key="3">
    <source>
        <dbReference type="EMBL" id="BAO28025.1"/>
    </source>
</evidence>
<dbReference type="KEGG" id="shd:SUTH_00207"/>
<protein>
    <submittedName>
        <fullName evidence="3">HPP family</fullName>
    </submittedName>
</protein>
<gene>
    <name evidence="3" type="ORF">SUTH_00207</name>
</gene>
<accession>W0SBA1</accession>
<dbReference type="InterPro" id="IPR058581">
    <property type="entry name" value="TM_HPP"/>
</dbReference>
<evidence type="ECO:0000256" key="1">
    <source>
        <dbReference type="SAM" id="Phobius"/>
    </source>
</evidence>
<feature type="transmembrane region" description="Helical" evidence="1">
    <location>
        <begin position="107"/>
        <end position="124"/>
    </location>
</feature>
<feature type="transmembrane region" description="Helical" evidence="1">
    <location>
        <begin position="156"/>
        <end position="175"/>
    </location>
</feature>
<dbReference type="PANTHER" id="PTHR33741:SF5">
    <property type="entry name" value="TRANSMEMBRANE PROTEIN DDB_G0269096-RELATED"/>
    <property type="match status" value="1"/>
</dbReference>
<feature type="transmembrane region" description="Helical" evidence="1">
    <location>
        <begin position="55"/>
        <end position="72"/>
    </location>
</feature>
<keyword evidence="4" id="KW-1185">Reference proteome</keyword>
<sequence length="249" mass="26095">MSTRNPAPQSPWQKMLGIELSPVSHRERLVSALGGFVGLLAVYFVSHALGGPPSAPLLIFSIGASTVLVFAVPHGALSQPWPVLGGHLVAALIGVTCSRLVPDAMLAAALAVGLSILAMHYLRCIHPPGGATALVAVLGGPSVQALGFGFVLSPVLLNVAVLLVAAIAFNAFFPWRRYPVWLARRTARAEAVSAGYASISHEDFVYALTQMDSFIDVSEEDLLRIYSLATGRHRDVLAAAGGISSGVRP</sequence>
<keyword evidence="1" id="KW-0812">Transmembrane</keyword>
<dbReference type="PANTHER" id="PTHR33741">
    <property type="entry name" value="TRANSMEMBRANE PROTEIN DDB_G0269096-RELATED"/>
    <property type="match status" value="1"/>
</dbReference>
<dbReference type="EMBL" id="AP012547">
    <property type="protein sequence ID" value="BAO28025.1"/>
    <property type="molecule type" value="Genomic_DNA"/>
</dbReference>
<dbReference type="InterPro" id="IPR007065">
    <property type="entry name" value="HPP"/>
</dbReference>
<proteinExistence type="predicted"/>
<dbReference type="Proteomes" id="UP000031637">
    <property type="component" value="Chromosome"/>
</dbReference>
<dbReference type="HOGENOM" id="CLU_040397_1_0_4"/>
<name>W0SBA1_9PROT</name>